<reference evidence="7 8" key="1">
    <citation type="submission" date="2020-06" db="EMBL/GenBank/DDBJ databases">
        <title>Halomonas sp. QX-1 draft genome sequence.</title>
        <authorList>
            <person name="Qiu X."/>
        </authorList>
    </citation>
    <scope>NUCLEOTIDE SEQUENCE [LARGE SCALE GENOMIC DNA]</scope>
    <source>
        <strain evidence="7 8">QX-1</strain>
    </source>
</reference>
<comment type="cofactor">
    <cofactor evidence="1">
        <name>FMN</name>
        <dbReference type="ChEBI" id="CHEBI:58210"/>
    </cofactor>
</comment>
<dbReference type="GO" id="GO:0010181">
    <property type="term" value="F:FMN binding"/>
    <property type="evidence" value="ECO:0007669"/>
    <property type="project" value="InterPro"/>
</dbReference>
<keyword evidence="3" id="KW-0288">FMN</keyword>
<evidence type="ECO:0000256" key="4">
    <source>
        <dbReference type="ARBA" id="ARBA00022857"/>
    </source>
</evidence>
<dbReference type="CDD" id="cd02932">
    <property type="entry name" value="OYE_YqiM_FMN"/>
    <property type="match status" value="1"/>
</dbReference>
<keyword evidence="8" id="KW-1185">Reference proteome</keyword>
<keyword evidence="5" id="KW-0560">Oxidoreductase</keyword>
<dbReference type="Proteomes" id="UP000589984">
    <property type="component" value="Unassembled WGS sequence"/>
</dbReference>
<evidence type="ECO:0000256" key="1">
    <source>
        <dbReference type="ARBA" id="ARBA00001917"/>
    </source>
</evidence>
<dbReference type="GO" id="GO:0003959">
    <property type="term" value="F:NADPH dehydrogenase activity"/>
    <property type="evidence" value="ECO:0007669"/>
    <property type="project" value="InterPro"/>
</dbReference>
<name>A0A7Y6RF53_9GAMM</name>
<dbReference type="GO" id="GO:0050661">
    <property type="term" value="F:NADP binding"/>
    <property type="evidence" value="ECO:0007669"/>
    <property type="project" value="InterPro"/>
</dbReference>
<sequence>MTNHLFSSFKMRGMVLDNRIVVSPMAQYSADETGRAKDWHFMHLGNLAISGAGLLILEATAVEPKGRVSPNCLGLWSDNQVPCLKRIVEFARCHSNTKLGIQLAHAGRKASMSAPWQGSKGLLPEESGWDLVSASSLPYPGRPIPQQLDHIEMDKLKQHYMDAAIRADEIGFDLIELHCAHGYLLNTFLSTLSNTRKDKYGGDLQARMRYPLEVFRAIRAVWPEHKPLGVRISATDWVEGGWTIQDSVVFARELSMLGCDYIATSSGGISPNQKIPVHKGYQVPFAEEVRRATDLPSIAVGHIMDGLQAEEILTKGQADLVAIGRGMTYDPRWAWHAAELLKVKVDFPPQYARSSPAMRKLPR</sequence>
<keyword evidence="4" id="KW-0521">NADP</keyword>
<dbReference type="PANTHER" id="PTHR43303">
    <property type="entry name" value="NADPH DEHYDROGENASE C23G7.10C-RELATED"/>
    <property type="match status" value="1"/>
</dbReference>
<dbReference type="Gene3D" id="3.20.20.70">
    <property type="entry name" value="Aldolase class I"/>
    <property type="match status" value="1"/>
</dbReference>
<dbReference type="InterPro" id="IPR001155">
    <property type="entry name" value="OxRdtase_FMN_N"/>
</dbReference>
<feature type="domain" description="NADH:flavin oxidoreductase/NADH oxidase N-terminal" evidence="6">
    <location>
        <begin position="5"/>
        <end position="339"/>
    </location>
</feature>
<dbReference type="InterPro" id="IPR044152">
    <property type="entry name" value="YqjM-like"/>
</dbReference>
<evidence type="ECO:0000313" key="8">
    <source>
        <dbReference type="Proteomes" id="UP000589984"/>
    </source>
</evidence>
<dbReference type="RefSeq" id="WP_176304505.1">
    <property type="nucleotide sequence ID" value="NZ_JABWCV010000023.1"/>
</dbReference>
<evidence type="ECO:0000256" key="5">
    <source>
        <dbReference type="ARBA" id="ARBA00023002"/>
    </source>
</evidence>
<evidence type="ECO:0000256" key="2">
    <source>
        <dbReference type="ARBA" id="ARBA00022630"/>
    </source>
</evidence>
<dbReference type="EMBL" id="JABWCV010000023">
    <property type="protein sequence ID" value="NVF15805.1"/>
    <property type="molecule type" value="Genomic_DNA"/>
</dbReference>
<accession>A0A7Y6RF53</accession>
<dbReference type="PANTHER" id="PTHR43303:SF4">
    <property type="entry name" value="NADPH DEHYDROGENASE C23G7.10C-RELATED"/>
    <property type="match status" value="1"/>
</dbReference>
<dbReference type="Pfam" id="PF00724">
    <property type="entry name" value="Oxidored_FMN"/>
    <property type="match status" value="1"/>
</dbReference>
<evidence type="ECO:0000256" key="3">
    <source>
        <dbReference type="ARBA" id="ARBA00022643"/>
    </source>
</evidence>
<dbReference type="AlphaFoldDB" id="A0A7Y6RF53"/>
<organism evidence="7 8">
    <name type="scientific">Vreelandella maris</name>
    <dbReference type="NCBI Taxonomy" id="2729617"/>
    <lineage>
        <taxon>Bacteria</taxon>
        <taxon>Pseudomonadati</taxon>
        <taxon>Pseudomonadota</taxon>
        <taxon>Gammaproteobacteria</taxon>
        <taxon>Oceanospirillales</taxon>
        <taxon>Halomonadaceae</taxon>
        <taxon>Vreelandella</taxon>
    </lineage>
</organism>
<evidence type="ECO:0000313" key="7">
    <source>
        <dbReference type="EMBL" id="NVF15805.1"/>
    </source>
</evidence>
<evidence type="ECO:0000259" key="6">
    <source>
        <dbReference type="Pfam" id="PF00724"/>
    </source>
</evidence>
<keyword evidence="2" id="KW-0285">Flavoprotein</keyword>
<proteinExistence type="predicted"/>
<comment type="caution">
    <text evidence="7">The sequence shown here is derived from an EMBL/GenBank/DDBJ whole genome shotgun (WGS) entry which is preliminary data.</text>
</comment>
<dbReference type="InterPro" id="IPR013785">
    <property type="entry name" value="Aldolase_TIM"/>
</dbReference>
<protein>
    <submittedName>
        <fullName evidence="7">NADH:flavin oxidoreductase/NADH oxidase</fullName>
    </submittedName>
</protein>
<dbReference type="SUPFAM" id="SSF51395">
    <property type="entry name" value="FMN-linked oxidoreductases"/>
    <property type="match status" value="1"/>
</dbReference>
<gene>
    <name evidence="7" type="ORF">HUO07_16740</name>
</gene>